<keyword evidence="2" id="KW-1185">Reference proteome</keyword>
<reference evidence="1 2" key="1">
    <citation type="journal article" date="2015" name="Stand. Genomic Sci.">
        <title>Genomic Encyclopedia of Bacterial and Archaeal Type Strains, Phase III: the genomes of soil and plant-associated and newly described type strains.</title>
        <authorList>
            <person name="Whitman W.B."/>
            <person name="Woyke T."/>
            <person name="Klenk H.P."/>
            <person name="Zhou Y."/>
            <person name="Lilburn T.G."/>
            <person name="Beck B.J."/>
            <person name="De Vos P."/>
            <person name="Vandamme P."/>
            <person name="Eisen J.A."/>
            <person name="Garrity G."/>
            <person name="Hugenholtz P."/>
            <person name="Kyrpides N.C."/>
        </authorList>
    </citation>
    <scope>NUCLEOTIDE SEQUENCE [LARGE SCALE GENOMIC DNA]</scope>
    <source>
        <strain evidence="1 2">CGMCC 1.6844</strain>
    </source>
</reference>
<dbReference type="EMBL" id="VLKM01000008">
    <property type="protein sequence ID" value="TWH93504.1"/>
    <property type="molecule type" value="Genomic_DNA"/>
</dbReference>
<name>A0A562KDU6_9FLAO</name>
<evidence type="ECO:0000313" key="2">
    <source>
        <dbReference type="Proteomes" id="UP000315312"/>
    </source>
</evidence>
<organism evidence="1 2">
    <name type="scientific">Flavobacterium cheniae</name>
    <dbReference type="NCBI Taxonomy" id="295428"/>
    <lineage>
        <taxon>Bacteria</taxon>
        <taxon>Pseudomonadati</taxon>
        <taxon>Bacteroidota</taxon>
        <taxon>Flavobacteriia</taxon>
        <taxon>Flavobacteriales</taxon>
        <taxon>Flavobacteriaceae</taxon>
        <taxon>Flavobacterium</taxon>
    </lineage>
</organism>
<gene>
    <name evidence="1" type="ORF">IP97_02020</name>
</gene>
<evidence type="ECO:0000313" key="1">
    <source>
        <dbReference type="EMBL" id="TWH93504.1"/>
    </source>
</evidence>
<protein>
    <submittedName>
        <fullName evidence="1">Uncharacterized protein</fullName>
    </submittedName>
</protein>
<dbReference type="AlphaFoldDB" id="A0A562KDU6"/>
<proteinExistence type="predicted"/>
<accession>A0A562KDU6</accession>
<sequence length="156" mass="18573">MKFKIIFLFFPLFIVGQSTSNEIEIIRDIDSYVKYVDSISFSLNEEMSYDVILPAHGSINGKPIEKIETEKKVLKIEKQILKMIYSEKKSKLKEEFVFYYKDLKLVYVEFLIYKKKKSTKKVFYYNYEMPLYPSFSDSSYGINVDLRLIEKSRLAM</sequence>
<dbReference type="RefSeq" id="WP_133610621.1">
    <property type="nucleotide sequence ID" value="NZ_SNZC01000005.1"/>
</dbReference>
<comment type="caution">
    <text evidence="1">The sequence shown here is derived from an EMBL/GenBank/DDBJ whole genome shotgun (WGS) entry which is preliminary data.</text>
</comment>
<dbReference type="Proteomes" id="UP000315312">
    <property type="component" value="Unassembled WGS sequence"/>
</dbReference>